<dbReference type="PANTHER" id="PTHR31065:SF1">
    <property type="entry name" value="OS09G0116050 PROTEIN"/>
    <property type="match status" value="1"/>
</dbReference>
<protein>
    <recommendedName>
        <fullName evidence="2">B box-type domain-containing protein</fullName>
    </recommendedName>
</protein>
<feature type="domain" description="B box-type" evidence="2">
    <location>
        <begin position="52"/>
        <end position="106"/>
    </location>
</feature>
<dbReference type="AlphaFoldDB" id="A9NR56"/>
<name>A9NR56_PICSI</name>
<sequence length="233" mass="26473">MVSSDGSMDQGALRGLNGHDWLPDATDQWQVEHSLSERSGKPAWLEALLTDKFFVACPMHVDLKKNENNIFCIHCSRSICHHCLPTHRSHHLLQVRRYVYHDVIRLHDMQRLVDCSCVQTYIINNARVVFLKQRPQSRPAKGFSNYCKTCERSLQESYRFCCIACKVESVLNRRQNLSSLPQSSCKALPIFSVAYSFGGPRVGEAQGKERFSCGDSVLNGRPSSPTQLFLNVK</sequence>
<dbReference type="PANTHER" id="PTHR31065">
    <property type="entry name" value="PLATZ TRANSCRIPTION FACTOR FAMILY PROTEIN"/>
    <property type="match status" value="1"/>
</dbReference>
<dbReference type="InterPro" id="IPR000315">
    <property type="entry name" value="Znf_B-box"/>
</dbReference>
<keyword evidence="1" id="KW-0863">Zinc-finger</keyword>
<dbReference type="EMBL" id="EF083782">
    <property type="protein sequence ID" value="ABK23117.1"/>
    <property type="molecule type" value="mRNA"/>
</dbReference>
<dbReference type="Pfam" id="PF04640">
    <property type="entry name" value="PLATZ"/>
    <property type="match status" value="1"/>
</dbReference>
<dbReference type="PROSITE" id="PS50119">
    <property type="entry name" value="ZF_BBOX"/>
    <property type="match status" value="1"/>
</dbReference>
<evidence type="ECO:0000256" key="1">
    <source>
        <dbReference type="PROSITE-ProRule" id="PRU00024"/>
    </source>
</evidence>
<dbReference type="InterPro" id="IPR006734">
    <property type="entry name" value="PLATZ"/>
</dbReference>
<evidence type="ECO:0000313" key="3">
    <source>
        <dbReference type="EMBL" id="ABK23117.1"/>
    </source>
</evidence>
<proteinExistence type="evidence at transcript level"/>
<keyword evidence="1" id="KW-0479">Metal-binding</keyword>
<keyword evidence="1" id="KW-0862">Zinc</keyword>
<accession>A9NR56</accession>
<reference evidence="3" key="1">
    <citation type="journal article" date="2008" name="BMC Genomics">
        <title>A conifer genomics resource of 200,000 spruce (Picea spp.) ESTs and 6,464 high-quality, sequence-finished full-length cDNAs for Sitka spruce (Picea sitchensis).</title>
        <authorList>
            <person name="Ralph S.G."/>
            <person name="Chun H.J."/>
            <person name="Kolosova N."/>
            <person name="Cooper D."/>
            <person name="Oddy C."/>
            <person name="Ritland C.E."/>
            <person name="Kirkpatrick R."/>
            <person name="Moore R."/>
            <person name="Barber S."/>
            <person name="Holt R.A."/>
            <person name="Jones S.J."/>
            <person name="Marra M.A."/>
            <person name="Douglas C.J."/>
            <person name="Ritland K."/>
            <person name="Bohlmann J."/>
        </authorList>
    </citation>
    <scope>NUCLEOTIDE SEQUENCE</scope>
    <source>
        <tissue evidence="3">Green portion of the leader tissue</tissue>
    </source>
</reference>
<evidence type="ECO:0000259" key="2">
    <source>
        <dbReference type="PROSITE" id="PS50119"/>
    </source>
</evidence>
<dbReference type="GO" id="GO:0008270">
    <property type="term" value="F:zinc ion binding"/>
    <property type="evidence" value="ECO:0007669"/>
    <property type="project" value="UniProtKB-KW"/>
</dbReference>
<organism evidence="3">
    <name type="scientific">Picea sitchensis</name>
    <name type="common">Sitka spruce</name>
    <name type="synonym">Pinus sitchensis</name>
    <dbReference type="NCBI Taxonomy" id="3332"/>
    <lineage>
        <taxon>Eukaryota</taxon>
        <taxon>Viridiplantae</taxon>
        <taxon>Streptophyta</taxon>
        <taxon>Embryophyta</taxon>
        <taxon>Tracheophyta</taxon>
        <taxon>Spermatophyta</taxon>
        <taxon>Pinopsida</taxon>
        <taxon>Pinidae</taxon>
        <taxon>Conifers I</taxon>
        <taxon>Pinales</taxon>
        <taxon>Pinaceae</taxon>
        <taxon>Picea</taxon>
    </lineage>
</organism>